<name>A0A812EWG8_ACAPH</name>
<evidence type="ECO:0000256" key="1">
    <source>
        <dbReference type="SAM" id="Phobius"/>
    </source>
</evidence>
<evidence type="ECO:0000313" key="2">
    <source>
        <dbReference type="EMBL" id="CAE1331464.1"/>
    </source>
</evidence>
<feature type="transmembrane region" description="Helical" evidence="1">
    <location>
        <begin position="26"/>
        <end position="45"/>
    </location>
</feature>
<protein>
    <submittedName>
        <fullName evidence="2">Uncharacterized protein</fullName>
    </submittedName>
</protein>
<feature type="transmembrane region" description="Helical" evidence="1">
    <location>
        <begin position="111"/>
        <end position="129"/>
    </location>
</feature>
<keyword evidence="1" id="KW-0472">Membrane</keyword>
<feature type="transmembrane region" description="Helical" evidence="1">
    <location>
        <begin position="85"/>
        <end position="105"/>
    </location>
</feature>
<proteinExistence type="predicted"/>
<sequence>MKGRFNYNSTLSEPFTIDNGIKQADILASTLFIIYSALTLVEAFQNRKNNYVHLFFILLFTFSFTFIHFSLLLSSFIFFLSLKLFIFHHFLRFSIFLTLTLPTFISSISHFLYHFFSFSLFFLSLSLSLSHICQSLISSMFFLFSFISLTIISFTKLIFLAYLFFVPL</sequence>
<dbReference type="AlphaFoldDB" id="A0A812EWG8"/>
<evidence type="ECO:0000313" key="3">
    <source>
        <dbReference type="Proteomes" id="UP000597762"/>
    </source>
</evidence>
<organism evidence="2 3">
    <name type="scientific">Acanthosepion pharaonis</name>
    <name type="common">Pharaoh cuttlefish</name>
    <name type="synonym">Sepia pharaonis</name>
    <dbReference type="NCBI Taxonomy" id="158019"/>
    <lineage>
        <taxon>Eukaryota</taxon>
        <taxon>Metazoa</taxon>
        <taxon>Spiralia</taxon>
        <taxon>Lophotrochozoa</taxon>
        <taxon>Mollusca</taxon>
        <taxon>Cephalopoda</taxon>
        <taxon>Coleoidea</taxon>
        <taxon>Decapodiformes</taxon>
        <taxon>Sepiida</taxon>
        <taxon>Sepiina</taxon>
        <taxon>Sepiidae</taxon>
        <taxon>Acanthosepion</taxon>
    </lineage>
</organism>
<feature type="transmembrane region" description="Helical" evidence="1">
    <location>
        <begin position="51"/>
        <end position="73"/>
    </location>
</feature>
<keyword evidence="1" id="KW-1133">Transmembrane helix</keyword>
<feature type="transmembrane region" description="Helical" evidence="1">
    <location>
        <begin position="141"/>
        <end position="165"/>
    </location>
</feature>
<dbReference type="Proteomes" id="UP000597762">
    <property type="component" value="Unassembled WGS sequence"/>
</dbReference>
<dbReference type="EMBL" id="CAHIKZ030005606">
    <property type="protein sequence ID" value="CAE1331464.1"/>
    <property type="molecule type" value="Genomic_DNA"/>
</dbReference>
<reference evidence="2" key="1">
    <citation type="submission" date="2021-01" db="EMBL/GenBank/DDBJ databases">
        <authorList>
            <person name="Li R."/>
            <person name="Bekaert M."/>
        </authorList>
    </citation>
    <scope>NUCLEOTIDE SEQUENCE</scope>
    <source>
        <strain evidence="2">Farmed</strain>
    </source>
</reference>
<accession>A0A812EWG8</accession>
<comment type="caution">
    <text evidence="2">The sequence shown here is derived from an EMBL/GenBank/DDBJ whole genome shotgun (WGS) entry which is preliminary data.</text>
</comment>
<gene>
    <name evidence="2" type="ORF">SPHA_80651</name>
</gene>
<keyword evidence="1" id="KW-0812">Transmembrane</keyword>
<keyword evidence="3" id="KW-1185">Reference proteome</keyword>